<feature type="domain" description="Acyl-CoA dehydrogenase/oxidase C-terminal" evidence="6">
    <location>
        <begin position="290"/>
        <end position="443"/>
    </location>
</feature>
<dbReference type="InterPro" id="IPR052904">
    <property type="entry name" value="Acyl-CoA_dehydrogenase-like"/>
</dbReference>
<keyword evidence="4 5" id="KW-0274">FAD</keyword>
<evidence type="ECO:0000259" key="7">
    <source>
        <dbReference type="Pfam" id="PF02770"/>
    </source>
</evidence>
<dbReference type="PROSITE" id="PS00073">
    <property type="entry name" value="ACYL_COA_DH_2"/>
    <property type="match status" value="1"/>
</dbReference>
<evidence type="ECO:0000256" key="4">
    <source>
        <dbReference type="ARBA" id="ARBA00022827"/>
    </source>
</evidence>
<evidence type="ECO:0000256" key="5">
    <source>
        <dbReference type="RuleBase" id="RU362125"/>
    </source>
</evidence>
<evidence type="ECO:0000259" key="8">
    <source>
        <dbReference type="Pfam" id="PF18158"/>
    </source>
</evidence>
<evidence type="ECO:0000256" key="2">
    <source>
        <dbReference type="ARBA" id="ARBA00009347"/>
    </source>
</evidence>
<evidence type="ECO:0000259" key="6">
    <source>
        <dbReference type="Pfam" id="PF00441"/>
    </source>
</evidence>
<dbReference type="InterPro" id="IPR009075">
    <property type="entry name" value="AcylCo_DH/oxidase_C"/>
</dbReference>
<protein>
    <submittedName>
        <fullName evidence="9">Acyl-CoA dehydrogenase</fullName>
    </submittedName>
</protein>
<comment type="cofactor">
    <cofactor evidence="1 5">
        <name>FAD</name>
        <dbReference type="ChEBI" id="CHEBI:57692"/>
    </cofactor>
</comment>
<dbReference type="SUPFAM" id="SSF47203">
    <property type="entry name" value="Acyl-CoA dehydrogenase C-terminal domain-like"/>
    <property type="match status" value="1"/>
</dbReference>
<dbReference type="InterPro" id="IPR036250">
    <property type="entry name" value="AcylCo_DH-like_C"/>
</dbReference>
<feature type="domain" description="Acyl-CoA oxidase/dehydrogenase middle" evidence="7">
    <location>
        <begin position="181"/>
        <end position="279"/>
    </location>
</feature>
<evidence type="ECO:0000256" key="3">
    <source>
        <dbReference type="ARBA" id="ARBA00022630"/>
    </source>
</evidence>
<accession>A0A919L131</accession>
<gene>
    <name evidence="9" type="ORF">GCM10018793_32610</name>
</gene>
<feature type="domain" description="Adaptive response protein AidB N-terminal" evidence="8">
    <location>
        <begin position="10"/>
        <end position="165"/>
    </location>
</feature>
<dbReference type="GO" id="GO:0003995">
    <property type="term" value="F:acyl-CoA dehydrogenase activity"/>
    <property type="evidence" value="ECO:0007669"/>
    <property type="project" value="InterPro"/>
</dbReference>
<dbReference type="SUPFAM" id="SSF56645">
    <property type="entry name" value="Acyl-CoA dehydrogenase NM domain-like"/>
    <property type="match status" value="1"/>
</dbReference>
<dbReference type="Gene3D" id="2.40.110.20">
    <property type="match status" value="1"/>
</dbReference>
<dbReference type="Gene3D" id="1.20.140.10">
    <property type="entry name" value="Butyryl-CoA Dehydrogenase, subunit A, domain 3"/>
    <property type="match status" value="1"/>
</dbReference>
<evidence type="ECO:0000313" key="9">
    <source>
        <dbReference type="EMBL" id="GHH79554.1"/>
    </source>
</evidence>
<name>A0A919L131_9ACTN</name>
<dbReference type="InterPro" id="IPR006089">
    <property type="entry name" value="Acyl-CoA_DH_CS"/>
</dbReference>
<dbReference type="PANTHER" id="PTHR42707">
    <property type="entry name" value="ACYL-COA DEHYDROGENASE"/>
    <property type="match status" value="1"/>
</dbReference>
<dbReference type="RefSeq" id="WP_189932559.1">
    <property type="nucleotide sequence ID" value="NZ_BNCD01000008.1"/>
</dbReference>
<dbReference type="Proteomes" id="UP000603708">
    <property type="component" value="Unassembled WGS sequence"/>
</dbReference>
<reference evidence="9" key="1">
    <citation type="journal article" date="2014" name="Int. J. Syst. Evol. Microbiol.">
        <title>Complete genome sequence of Corynebacterium casei LMG S-19264T (=DSM 44701T), isolated from a smear-ripened cheese.</title>
        <authorList>
            <consortium name="US DOE Joint Genome Institute (JGI-PGF)"/>
            <person name="Walter F."/>
            <person name="Albersmeier A."/>
            <person name="Kalinowski J."/>
            <person name="Ruckert C."/>
        </authorList>
    </citation>
    <scope>NUCLEOTIDE SEQUENCE</scope>
    <source>
        <strain evidence="9">JCM 5069</strain>
    </source>
</reference>
<dbReference type="PANTHER" id="PTHR42707:SF3">
    <property type="entry name" value="ACYL-COA DEHYDROGENASE AIDB-RELATED"/>
    <property type="match status" value="1"/>
</dbReference>
<comment type="caution">
    <text evidence="9">The sequence shown here is derived from an EMBL/GenBank/DDBJ whole genome shotgun (WGS) entry which is preliminary data.</text>
</comment>
<organism evidence="9 10">
    <name type="scientific">Streptomyces sulfonofaciens</name>
    <dbReference type="NCBI Taxonomy" id="68272"/>
    <lineage>
        <taxon>Bacteria</taxon>
        <taxon>Bacillati</taxon>
        <taxon>Actinomycetota</taxon>
        <taxon>Actinomycetes</taxon>
        <taxon>Kitasatosporales</taxon>
        <taxon>Streptomycetaceae</taxon>
        <taxon>Streptomyces</taxon>
    </lineage>
</organism>
<keyword evidence="10" id="KW-1185">Reference proteome</keyword>
<reference evidence="9" key="2">
    <citation type="submission" date="2020-09" db="EMBL/GenBank/DDBJ databases">
        <authorList>
            <person name="Sun Q."/>
            <person name="Ohkuma M."/>
        </authorList>
    </citation>
    <scope>NUCLEOTIDE SEQUENCE</scope>
    <source>
        <strain evidence="9">JCM 5069</strain>
    </source>
</reference>
<keyword evidence="3 5" id="KW-0285">Flavoprotein</keyword>
<comment type="similarity">
    <text evidence="2 5">Belongs to the acyl-CoA dehydrogenase family.</text>
</comment>
<dbReference type="AlphaFoldDB" id="A0A919L131"/>
<dbReference type="InterPro" id="IPR009100">
    <property type="entry name" value="AcylCoA_DH/oxidase_NM_dom_sf"/>
</dbReference>
<dbReference type="EMBL" id="BNCD01000008">
    <property type="protein sequence ID" value="GHH79554.1"/>
    <property type="molecule type" value="Genomic_DNA"/>
</dbReference>
<sequence length="549" mass="59219">MAATTHTVTNQAPPLVGYDVFAADRALREAVARHLDPAQAEQARTELSVLGRAAGSAQAREWGALANENPPKLRTHDRYGHRIDEVEFHPAWHRLLAKGVSAGMTAAWTRPGGHVRRAAAFLVWTQAEAGHACPLSMTHAAVPALRAEPELAAEWEPRLTAMIYDEGLRPAAQKAGVLFGMGMTEKQGGSDVRANTTRAEPLAAQGEYLLTGHKWFCSAPMSDGFLVLGQAAPATGEGGLTCFLVPRVLPDGERNVFRIQRLKDKLGNRSNASAEVEFEGTWARRVGAEGRGVRTIIEMVAATRLDCVLGSAALMRQAVAQAVHHCAYREAFGGKLIDKPLMRNVLADLALESEAATTLALRLAAAYDSDEPHERALLRLAVPVAKYWVTKRCTPMVAEALECLGGNGYVEESDMPRLLRESPLNSIWEGAGNVQALDVLRALQREPEALNAFLEELGRTRGADHRLDAAVKGLLTELADLEGIEARARRLVERMALVLQGSLLVRFAPPEVADAFCASRLGGDHGAAFGTLPGTLDLAPVVERARPVE</sequence>
<evidence type="ECO:0000313" key="10">
    <source>
        <dbReference type="Proteomes" id="UP000603708"/>
    </source>
</evidence>
<dbReference type="InterPro" id="IPR041504">
    <property type="entry name" value="AidB_N"/>
</dbReference>
<dbReference type="Pfam" id="PF00441">
    <property type="entry name" value="Acyl-CoA_dh_1"/>
    <property type="match status" value="1"/>
</dbReference>
<evidence type="ECO:0000256" key="1">
    <source>
        <dbReference type="ARBA" id="ARBA00001974"/>
    </source>
</evidence>
<proteinExistence type="inferred from homology"/>
<dbReference type="Gene3D" id="6.10.250.600">
    <property type="match status" value="1"/>
</dbReference>
<dbReference type="Pfam" id="PF02770">
    <property type="entry name" value="Acyl-CoA_dh_M"/>
    <property type="match status" value="1"/>
</dbReference>
<keyword evidence="5" id="KW-0560">Oxidoreductase</keyword>
<dbReference type="InterPro" id="IPR006091">
    <property type="entry name" value="Acyl-CoA_Oxase/DH_mid-dom"/>
</dbReference>
<dbReference type="Pfam" id="PF18158">
    <property type="entry name" value="AidB_N"/>
    <property type="match status" value="1"/>
</dbReference>